<protein>
    <submittedName>
        <fullName evidence="7">PAS domain S-box-containing protein/diguanylate cyclase (GGDEF) domain-containing protein</fullName>
    </submittedName>
</protein>
<dbReference type="SMART" id="SM00086">
    <property type="entry name" value="PAC"/>
    <property type="match status" value="1"/>
</dbReference>
<evidence type="ECO:0000259" key="3">
    <source>
        <dbReference type="PROSITE" id="PS50110"/>
    </source>
</evidence>
<dbReference type="CDD" id="cd00130">
    <property type="entry name" value="PAS"/>
    <property type="match status" value="1"/>
</dbReference>
<dbReference type="Gene3D" id="3.30.70.270">
    <property type="match status" value="1"/>
</dbReference>
<keyword evidence="8" id="KW-1185">Reference proteome</keyword>
<feature type="domain" description="PAC" evidence="5">
    <location>
        <begin position="211"/>
        <end position="263"/>
    </location>
</feature>
<dbReference type="FunFam" id="3.30.70.270:FF:000001">
    <property type="entry name" value="Diguanylate cyclase domain protein"/>
    <property type="match status" value="1"/>
</dbReference>
<keyword evidence="2" id="KW-0597">Phosphoprotein</keyword>
<comment type="cofactor">
    <cofactor evidence="1">
        <name>Mg(2+)</name>
        <dbReference type="ChEBI" id="CHEBI:18420"/>
    </cofactor>
</comment>
<dbReference type="Gene3D" id="3.30.450.20">
    <property type="entry name" value="PAS domain"/>
    <property type="match status" value="1"/>
</dbReference>
<dbReference type="InterPro" id="IPR001789">
    <property type="entry name" value="Sig_transdc_resp-reg_receiver"/>
</dbReference>
<feature type="modified residue" description="4-aspartylphosphate" evidence="2">
    <location>
        <position position="65"/>
    </location>
</feature>
<organism evidence="7 8">
    <name type="scientific">Marinospirillum alkaliphilum DSM 21637</name>
    <dbReference type="NCBI Taxonomy" id="1122209"/>
    <lineage>
        <taxon>Bacteria</taxon>
        <taxon>Pseudomonadati</taxon>
        <taxon>Pseudomonadota</taxon>
        <taxon>Gammaproteobacteria</taxon>
        <taxon>Oceanospirillales</taxon>
        <taxon>Oceanospirillaceae</taxon>
        <taxon>Marinospirillum</taxon>
    </lineage>
</organism>
<dbReference type="InterPro" id="IPR035965">
    <property type="entry name" value="PAS-like_dom_sf"/>
</dbReference>
<evidence type="ECO:0000256" key="1">
    <source>
        <dbReference type="ARBA" id="ARBA00001946"/>
    </source>
</evidence>
<dbReference type="SMART" id="SM00267">
    <property type="entry name" value="GGDEF"/>
    <property type="match status" value="1"/>
</dbReference>
<dbReference type="InterPro" id="IPR029787">
    <property type="entry name" value="Nucleotide_cyclase"/>
</dbReference>
<dbReference type="InterPro" id="IPR043128">
    <property type="entry name" value="Rev_trsase/Diguanyl_cyclase"/>
</dbReference>
<dbReference type="Gene3D" id="3.40.50.2300">
    <property type="match status" value="1"/>
</dbReference>
<dbReference type="InterPro" id="IPR000700">
    <property type="entry name" value="PAS-assoc_C"/>
</dbReference>
<proteinExistence type="predicted"/>
<dbReference type="AlphaFoldDB" id="A0A1K1X2S9"/>
<dbReference type="Proteomes" id="UP000182350">
    <property type="component" value="Unassembled WGS sequence"/>
</dbReference>
<dbReference type="GO" id="GO:0000160">
    <property type="term" value="P:phosphorelay signal transduction system"/>
    <property type="evidence" value="ECO:0007669"/>
    <property type="project" value="InterPro"/>
</dbReference>
<dbReference type="NCBIfam" id="TIGR00254">
    <property type="entry name" value="GGDEF"/>
    <property type="match status" value="1"/>
</dbReference>
<dbReference type="InterPro" id="IPR000160">
    <property type="entry name" value="GGDEF_dom"/>
</dbReference>
<feature type="domain" description="GGDEF" evidence="6">
    <location>
        <begin position="295"/>
        <end position="428"/>
    </location>
</feature>
<dbReference type="Pfam" id="PF13426">
    <property type="entry name" value="PAS_9"/>
    <property type="match status" value="1"/>
</dbReference>
<dbReference type="Pfam" id="PF00990">
    <property type="entry name" value="GGDEF"/>
    <property type="match status" value="1"/>
</dbReference>
<dbReference type="PANTHER" id="PTHR46663:SF3">
    <property type="entry name" value="SLL0267 PROTEIN"/>
    <property type="match status" value="1"/>
</dbReference>
<dbReference type="NCBIfam" id="TIGR00229">
    <property type="entry name" value="sensory_box"/>
    <property type="match status" value="1"/>
</dbReference>
<evidence type="ECO:0000313" key="7">
    <source>
        <dbReference type="EMBL" id="SFX43823.1"/>
    </source>
</evidence>
<feature type="domain" description="Response regulatory" evidence="3">
    <location>
        <begin position="11"/>
        <end position="130"/>
    </location>
</feature>
<dbReference type="InterPro" id="IPR052163">
    <property type="entry name" value="DGC-Regulatory_Protein"/>
</dbReference>
<evidence type="ECO:0000256" key="2">
    <source>
        <dbReference type="PROSITE-ProRule" id="PRU00169"/>
    </source>
</evidence>
<dbReference type="SMART" id="SM00448">
    <property type="entry name" value="REC"/>
    <property type="match status" value="1"/>
</dbReference>
<sequence length="428" mass="47901">MSRHEQDAVPVVLLIEDEPGDARLIRYQLQERSGETFQVLEASSLGAAVSLLREQQVQPDVILLDLNLPDSTGTQTVLRCRELIPDVPIVVLTGLDDLDATRLAIEAGAEDYLSKGADGSVLRKAVHYALLRHQRDASERLALTVFNHAREGIMITDAESRIIEVNPSFTQITGYSREEALGRNPSLLSSGHHDAGFYQQLWQALNDKGEWQGEIRNRRKNGELFVESMTIRAVRDVTGQVRQYVALFTDVTEQKALQSELEHLAHFDALTGLPNRVLFNYRLKQSTAFADRHHSRIAVGYLDLDGFKPVNDTHGHAAGDRVLEVLAKRMAACLREEDTLARLGGDEFALVLESVTLPEQLNGLLNRLLAVVREPVEWQDQQLRVSASIGITFYPQNSDVTVTELLDQADQAMYEAKQAGRNRYVVFK</sequence>
<dbReference type="RefSeq" id="WP_072325906.1">
    <property type="nucleotide sequence ID" value="NZ_FPJW01000005.1"/>
</dbReference>
<evidence type="ECO:0000259" key="6">
    <source>
        <dbReference type="PROSITE" id="PS50887"/>
    </source>
</evidence>
<dbReference type="PROSITE" id="PS50112">
    <property type="entry name" value="PAS"/>
    <property type="match status" value="1"/>
</dbReference>
<dbReference type="SUPFAM" id="SSF55785">
    <property type="entry name" value="PYP-like sensor domain (PAS domain)"/>
    <property type="match status" value="1"/>
</dbReference>
<dbReference type="InterPro" id="IPR011006">
    <property type="entry name" value="CheY-like_superfamily"/>
</dbReference>
<dbReference type="SUPFAM" id="SSF52172">
    <property type="entry name" value="CheY-like"/>
    <property type="match status" value="1"/>
</dbReference>
<dbReference type="PROSITE" id="PS50887">
    <property type="entry name" value="GGDEF"/>
    <property type="match status" value="1"/>
</dbReference>
<evidence type="ECO:0000313" key="8">
    <source>
        <dbReference type="Proteomes" id="UP000182350"/>
    </source>
</evidence>
<dbReference type="InterPro" id="IPR001610">
    <property type="entry name" value="PAC"/>
</dbReference>
<dbReference type="SMART" id="SM00091">
    <property type="entry name" value="PAS"/>
    <property type="match status" value="1"/>
</dbReference>
<dbReference type="EMBL" id="FPJW01000005">
    <property type="protein sequence ID" value="SFX43823.1"/>
    <property type="molecule type" value="Genomic_DNA"/>
</dbReference>
<dbReference type="InterPro" id="IPR000014">
    <property type="entry name" value="PAS"/>
</dbReference>
<dbReference type="CDD" id="cd00156">
    <property type="entry name" value="REC"/>
    <property type="match status" value="1"/>
</dbReference>
<dbReference type="GO" id="GO:0003824">
    <property type="term" value="F:catalytic activity"/>
    <property type="evidence" value="ECO:0007669"/>
    <property type="project" value="UniProtKB-ARBA"/>
</dbReference>
<dbReference type="PANTHER" id="PTHR46663">
    <property type="entry name" value="DIGUANYLATE CYCLASE DGCT-RELATED"/>
    <property type="match status" value="1"/>
</dbReference>
<accession>A0A1K1X2S9</accession>
<dbReference type="Pfam" id="PF00072">
    <property type="entry name" value="Response_reg"/>
    <property type="match status" value="1"/>
</dbReference>
<dbReference type="PROSITE" id="PS50110">
    <property type="entry name" value="RESPONSE_REGULATORY"/>
    <property type="match status" value="1"/>
</dbReference>
<dbReference type="PROSITE" id="PS50113">
    <property type="entry name" value="PAC"/>
    <property type="match status" value="1"/>
</dbReference>
<gene>
    <name evidence="7" type="ORF">SAMN02745752_01675</name>
</gene>
<dbReference type="STRING" id="1122209.SAMN02745752_01675"/>
<feature type="domain" description="PAS" evidence="4">
    <location>
        <begin position="138"/>
        <end position="184"/>
    </location>
</feature>
<evidence type="ECO:0000259" key="5">
    <source>
        <dbReference type="PROSITE" id="PS50113"/>
    </source>
</evidence>
<dbReference type="SUPFAM" id="SSF55073">
    <property type="entry name" value="Nucleotide cyclase"/>
    <property type="match status" value="1"/>
</dbReference>
<name>A0A1K1X2S9_9GAMM</name>
<dbReference type="OrthoDB" id="9812260at2"/>
<dbReference type="CDD" id="cd01949">
    <property type="entry name" value="GGDEF"/>
    <property type="match status" value="1"/>
</dbReference>
<evidence type="ECO:0000259" key="4">
    <source>
        <dbReference type="PROSITE" id="PS50112"/>
    </source>
</evidence>
<reference evidence="7 8" key="1">
    <citation type="submission" date="2016-11" db="EMBL/GenBank/DDBJ databases">
        <authorList>
            <person name="Jaros S."/>
            <person name="Januszkiewicz K."/>
            <person name="Wedrychowicz H."/>
        </authorList>
    </citation>
    <scope>NUCLEOTIDE SEQUENCE [LARGE SCALE GENOMIC DNA]</scope>
    <source>
        <strain evidence="7 8">DSM 21637</strain>
    </source>
</reference>